<feature type="region of interest" description="Disordered" evidence="1">
    <location>
        <begin position="340"/>
        <end position="362"/>
    </location>
</feature>
<accession>D3SSI0</accession>
<keyword evidence="2" id="KW-0472">Membrane</keyword>
<protein>
    <submittedName>
        <fullName evidence="4">Glycosyltransferase, type 2</fullName>
        <ecNumber evidence="4">2.4.-.-</ecNumber>
    </submittedName>
</protein>
<dbReference type="GO" id="GO:0016757">
    <property type="term" value="F:glycosyltransferase activity"/>
    <property type="evidence" value="ECO:0007669"/>
    <property type="project" value="UniProtKB-KW"/>
</dbReference>
<proteinExistence type="predicted"/>
<dbReference type="PANTHER" id="PTHR43685:SF11">
    <property type="entry name" value="GLYCOSYLTRANSFERASE TAGX-RELATED"/>
    <property type="match status" value="1"/>
</dbReference>
<dbReference type="STRING" id="547559.Nmag_3275"/>
<dbReference type="SUPFAM" id="SSF53448">
    <property type="entry name" value="Nucleotide-diphospho-sugar transferases"/>
    <property type="match status" value="1"/>
</dbReference>
<sequence>MSQPRVSVIIPTYNRAESLPRAIDSALEQTLPDSELEVVVVDDGSTDDTASVLAGYDDPRVRPVVHATNQGANVARNTGIEHARGEYVAFLDSDDEWHPDKLAHQLETLAERGDDWVGVYCDTALEVLETSDRARGLVASLLARSDAEPVREGDDELIGEILADNVQPGAGSTLVVETAVARAVDGFDEELDRFQDPEFCLRVLGEGKLAYVDEELVVREETGHPPADVIREADEQYLSRYEDEVERFEAAGYDIRASHELVLAKRYLAEGRFLRGAWHLRGAATSPRRCPGLCWAAGTGVRRRPKTVLAGTAVVALVAVAMVAALARISVSDQIGPDIDELSPADAPVTIDPEDEHEDTSA</sequence>
<dbReference type="EMBL" id="CP001932">
    <property type="protein sequence ID" value="ADD06825.1"/>
    <property type="molecule type" value="Genomic_DNA"/>
</dbReference>
<dbReference type="InterPro" id="IPR050834">
    <property type="entry name" value="Glycosyltransf_2"/>
</dbReference>
<dbReference type="CDD" id="cd00761">
    <property type="entry name" value="Glyco_tranf_GTA_type"/>
    <property type="match status" value="1"/>
</dbReference>
<evidence type="ECO:0000256" key="2">
    <source>
        <dbReference type="SAM" id="Phobius"/>
    </source>
</evidence>
<dbReference type="PaxDb" id="547559-Nmag_3275"/>
<organism evidence="4 5">
    <name type="scientific">Natrialba magadii (strain ATCC 43099 / DSM 3394 / CCM 3739 / CIP 104546 / IAM 13178 / JCM 8861 / NBRC 102185 / NCIMB 2190 / MS3)</name>
    <name type="common">Natronobacterium magadii</name>
    <dbReference type="NCBI Taxonomy" id="547559"/>
    <lineage>
        <taxon>Archaea</taxon>
        <taxon>Methanobacteriati</taxon>
        <taxon>Methanobacteriota</taxon>
        <taxon>Stenosarchaea group</taxon>
        <taxon>Halobacteria</taxon>
        <taxon>Halobacteriales</taxon>
        <taxon>Natrialbaceae</taxon>
        <taxon>Natrialba</taxon>
    </lineage>
</organism>
<keyword evidence="5" id="KW-1185">Reference proteome</keyword>
<reference evidence="5" key="1">
    <citation type="submission" date="2010-02" db="EMBL/GenBank/DDBJ databases">
        <title>Complete sequence of chromosome of Natrialba magadii ATCC 43099.</title>
        <authorList>
            <consortium name="US DOE Joint Genome Institute"/>
            <person name="Lucas S."/>
            <person name="Copeland A."/>
            <person name="Lapidus A."/>
            <person name="Cheng J.-F."/>
            <person name="Bruce D."/>
            <person name="Goodwin L."/>
            <person name="Pitluck S."/>
            <person name="Davenport K."/>
            <person name="Saunders E."/>
            <person name="Detter J.C."/>
            <person name="Han C."/>
            <person name="Tapia R."/>
            <person name="Land M."/>
            <person name="Hauser L."/>
            <person name="Kyrpides N."/>
            <person name="Mikhailova N."/>
            <person name="De Castro R.E."/>
            <person name="Maupin-Furlow J.A."/>
            <person name="Woyke T."/>
        </authorList>
    </citation>
    <scope>NUCLEOTIDE SEQUENCE [LARGE SCALE GENOMIC DNA]</scope>
    <source>
        <strain evidence="5">ATCC 43099 / DSM 3394 / CCM 3739 / CIP 104546 / IAM 13178 / JCM 8861 / NBRC 102185 / NCIMB 2190 / MS3</strain>
    </source>
</reference>
<keyword evidence="4" id="KW-0808">Transferase</keyword>
<feature type="domain" description="Glycosyltransferase 2-like" evidence="3">
    <location>
        <begin position="7"/>
        <end position="118"/>
    </location>
</feature>
<name>D3SSI0_NATMM</name>
<dbReference type="OrthoDB" id="46222at2157"/>
<feature type="transmembrane region" description="Helical" evidence="2">
    <location>
        <begin position="308"/>
        <end position="327"/>
    </location>
</feature>
<evidence type="ECO:0000256" key="1">
    <source>
        <dbReference type="SAM" id="MobiDB-lite"/>
    </source>
</evidence>
<dbReference type="PANTHER" id="PTHR43685">
    <property type="entry name" value="GLYCOSYLTRANSFERASE"/>
    <property type="match status" value="1"/>
</dbReference>
<dbReference type="EC" id="2.4.-.-" evidence="4"/>
<dbReference type="eggNOG" id="arCOG01381">
    <property type="taxonomic scope" value="Archaea"/>
</dbReference>
<keyword evidence="2" id="KW-1133">Transmembrane helix</keyword>
<feature type="compositionally biased region" description="Acidic residues" evidence="1">
    <location>
        <begin position="352"/>
        <end position="362"/>
    </location>
</feature>
<dbReference type="GeneID" id="8826139"/>
<keyword evidence="4" id="KW-0328">Glycosyltransferase</keyword>
<evidence type="ECO:0000313" key="5">
    <source>
        <dbReference type="Proteomes" id="UP000001879"/>
    </source>
</evidence>
<dbReference type="Pfam" id="PF00535">
    <property type="entry name" value="Glycos_transf_2"/>
    <property type="match status" value="1"/>
</dbReference>
<dbReference type="CAZy" id="GT2">
    <property type="family name" value="Glycosyltransferase Family 2"/>
</dbReference>
<dbReference type="AlphaFoldDB" id="D3SSI0"/>
<dbReference type="Proteomes" id="UP000001879">
    <property type="component" value="Chromosome"/>
</dbReference>
<dbReference type="KEGG" id="nmg:Nmag_3275"/>
<keyword evidence="2" id="KW-0812">Transmembrane</keyword>
<dbReference type="InterPro" id="IPR001173">
    <property type="entry name" value="Glyco_trans_2-like"/>
</dbReference>
<gene>
    <name evidence="4" type="ordered locus">Nmag_3275</name>
</gene>
<dbReference type="RefSeq" id="WP_012996809.1">
    <property type="nucleotide sequence ID" value="NC_013922.1"/>
</dbReference>
<dbReference type="Gene3D" id="3.90.550.10">
    <property type="entry name" value="Spore Coat Polysaccharide Biosynthesis Protein SpsA, Chain A"/>
    <property type="match status" value="1"/>
</dbReference>
<dbReference type="HOGENOM" id="CLU_025996_0_5_2"/>
<evidence type="ECO:0000313" key="4">
    <source>
        <dbReference type="EMBL" id="ADD06825.1"/>
    </source>
</evidence>
<dbReference type="InterPro" id="IPR029044">
    <property type="entry name" value="Nucleotide-diphossugar_trans"/>
</dbReference>
<reference evidence="4 5" key="2">
    <citation type="journal article" date="2012" name="BMC Genomics">
        <title>A comparative genomics perspective on the genetic content of the alkaliphilic haloarchaeon Natrialba magadii ATCC 43099T.</title>
        <authorList>
            <person name="Siddaramappa S."/>
            <person name="Challacombe J.F."/>
            <person name="Decastro R.E."/>
            <person name="Pfeiffer F."/>
            <person name="Sastre D.E."/>
            <person name="Gimenez M.I."/>
            <person name="Paggi R.A."/>
            <person name="Detter J.C."/>
            <person name="Davenport K.W."/>
            <person name="Goodwin L.A."/>
            <person name="Kyrpides N."/>
            <person name="Tapia R."/>
            <person name="Pitluck S."/>
            <person name="Lucas S."/>
            <person name="Woyke T."/>
            <person name="Maupin-Furlow J.A."/>
        </authorList>
    </citation>
    <scope>NUCLEOTIDE SEQUENCE [LARGE SCALE GENOMIC DNA]</scope>
    <source>
        <strain evidence="5">ATCC 43099 / DSM 3394 / CCM 3739 / CIP 104546 / IAM 13178 / JCM 8861 / NBRC 102185 / NCIMB 2190 / MS3</strain>
    </source>
</reference>
<evidence type="ECO:0000259" key="3">
    <source>
        <dbReference type="Pfam" id="PF00535"/>
    </source>
</evidence>